<evidence type="ECO:0000313" key="3">
    <source>
        <dbReference type="EMBL" id="OMJ95008.1"/>
    </source>
</evidence>
<evidence type="ECO:0000313" key="4">
    <source>
        <dbReference type="Proteomes" id="UP000187209"/>
    </source>
</evidence>
<gene>
    <name evidence="3" type="ORF">SteCoe_1705</name>
</gene>
<comment type="caution">
    <text evidence="3">The sequence shown here is derived from an EMBL/GenBank/DDBJ whole genome shotgun (WGS) entry which is preliminary data.</text>
</comment>
<feature type="compositionally biased region" description="Basic and acidic residues" evidence="2">
    <location>
        <begin position="32"/>
        <end position="50"/>
    </location>
</feature>
<evidence type="ECO:0000256" key="2">
    <source>
        <dbReference type="SAM" id="MobiDB-lite"/>
    </source>
</evidence>
<feature type="compositionally biased region" description="Polar residues" evidence="2">
    <location>
        <begin position="384"/>
        <end position="394"/>
    </location>
</feature>
<dbReference type="AlphaFoldDB" id="A0A1R2D182"/>
<name>A0A1R2D182_9CILI</name>
<sequence>MSSLDLRNQRLAELREQKLKGMRKIPLYSESFKPDESLRSNELSRAEIPPERIPLLSAPKNEATKNPFGSLSTSNPDPAQTIETVSSPAPCHLSPEVKTLETTTTKETVFLPPKQDQPQKSPQLNKYQEQIFLLKQQIQSKKLSISALSKTILSSQQEKLIIQNEVKKIILNKNLLIKTLSSKRIEYESSISSFLNTLHSIPNEENQIEITFKLNDLKKSIEAAKISLQKKEEQSKTLKEDLQEVISENRMANGALPTTIPEPYDESLQSDLCIPYQRNLVSDMGSTIGLGGFSNQPLPNSSPTIIKTKQSEESKGMYYPSPDPHENILHQSTGETLHILHESDQGAATPPNDLQWGDNQEILIQNSLEEAKEPGTPKRDGSIRRNSSGSSTPHRYTDSIHRVHNLLGPSIHSYNSEEDGDFFNTLTRDKRRTETNSRSLFD</sequence>
<reference evidence="3 4" key="1">
    <citation type="submission" date="2016-11" db="EMBL/GenBank/DDBJ databases">
        <title>The macronuclear genome of Stentor coeruleus: a giant cell with tiny introns.</title>
        <authorList>
            <person name="Slabodnick M."/>
            <person name="Ruby J.G."/>
            <person name="Reiff S.B."/>
            <person name="Swart E.C."/>
            <person name="Gosai S."/>
            <person name="Prabakaran S."/>
            <person name="Witkowska E."/>
            <person name="Larue G.E."/>
            <person name="Fisher S."/>
            <person name="Freeman R.M."/>
            <person name="Gunawardena J."/>
            <person name="Chu W."/>
            <person name="Stover N.A."/>
            <person name="Gregory B.D."/>
            <person name="Nowacki M."/>
            <person name="Derisi J."/>
            <person name="Roy S.W."/>
            <person name="Marshall W.F."/>
            <person name="Sood P."/>
        </authorList>
    </citation>
    <scope>NUCLEOTIDE SEQUENCE [LARGE SCALE GENOMIC DNA]</scope>
    <source>
        <strain evidence="3">WM001</strain>
    </source>
</reference>
<feature type="compositionally biased region" description="Basic and acidic residues" evidence="2">
    <location>
        <begin position="369"/>
        <end position="383"/>
    </location>
</feature>
<dbReference type="OrthoDB" id="326555at2759"/>
<accession>A0A1R2D182</accession>
<protein>
    <submittedName>
        <fullName evidence="3">Uncharacterized protein</fullName>
    </submittedName>
</protein>
<dbReference type="Proteomes" id="UP000187209">
    <property type="component" value="Unassembled WGS sequence"/>
</dbReference>
<feature type="compositionally biased region" description="Low complexity" evidence="2">
    <location>
        <begin position="96"/>
        <end position="123"/>
    </location>
</feature>
<keyword evidence="1" id="KW-0175">Coiled coil</keyword>
<evidence type="ECO:0000256" key="1">
    <source>
        <dbReference type="SAM" id="Coils"/>
    </source>
</evidence>
<feature type="region of interest" description="Disordered" evidence="2">
    <location>
        <begin position="27"/>
        <end position="123"/>
    </location>
</feature>
<keyword evidence="4" id="KW-1185">Reference proteome</keyword>
<proteinExistence type="predicted"/>
<feature type="compositionally biased region" description="Polar residues" evidence="2">
    <location>
        <begin position="67"/>
        <end position="87"/>
    </location>
</feature>
<dbReference type="EMBL" id="MPUH01000018">
    <property type="protein sequence ID" value="OMJ95008.1"/>
    <property type="molecule type" value="Genomic_DNA"/>
</dbReference>
<feature type="region of interest" description="Disordered" evidence="2">
    <location>
        <begin position="368"/>
        <end position="398"/>
    </location>
</feature>
<feature type="coiled-coil region" evidence="1">
    <location>
        <begin position="214"/>
        <end position="248"/>
    </location>
</feature>
<organism evidence="3 4">
    <name type="scientific">Stentor coeruleus</name>
    <dbReference type="NCBI Taxonomy" id="5963"/>
    <lineage>
        <taxon>Eukaryota</taxon>
        <taxon>Sar</taxon>
        <taxon>Alveolata</taxon>
        <taxon>Ciliophora</taxon>
        <taxon>Postciliodesmatophora</taxon>
        <taxon>Heterotrichea</taxon>
        <taxon>Heterotrichida</taxon>
        <taxon>Stentoridae</taxon>
        <taxon>Stentor</taxon>
    </lineage>
</organism>